<feature type="transmembrane region" description="Helical" evidence="1">
    <location>
        <begin position="127"/>
        <end position="150"/>
    </location>
</feature>
<dbReference type="Pfam" id="PF13858">
    <property type="entry name" value="DUF4199"/>
    <property type="match status" value="1"/>
</dbReference>
<keyword evidence="1" id="KW-0472">Membrane</keyword>
<dbReference type="InParanoid" id="A0A1Y2PDX9"/>
<evidence type="ECO:0008006" key="4">
    <source>
        <dbReference type="Google" id="ProtNLM"/>
    </source>
</evidence>
<comment type="caution">
    <text evidence="2">The sequence shown here is derived from an EMBL/GenBank/DDBJ whole genome shotgun (WGS) entry which is preliminary data.</text>
</comment>
<feature type="transmembrane region" description="Helical" evidence="1">
    <location>
        <begin position="5"/>
        <end position="26"/>
    </location>
</feature>
<gene>
    <name evidence="2" type="ORF">WH52_03250</name>
</gene>
<evidence type="ECO:0000313" key="2">
    <source>
        <dbReference type="EMBL" id="OSY88706.1"/>
    </source>
</evidence>
<dbReference type="STRING" id="1635173.WH52_03250"/>
<dbReference type="OrthoDB" id="6384283at2"/>
<keyword evidence="1" id="KW-1133">Transmembrane helix</keyword>
<evidence type="ECO:0000313" key="3">
    <source>
        <dbReference type="Proteomes" id="UP000194221"/>
    </source>
</evidence>
<proteinExistence type="predicted"/>
<feature type="transmembrane region" description="Helical" evidence="1">
    <location>
        <begin position="38"/>
        <end position="55"/>
    </location>
</feature>
<dbReference type="EMBL" id="LAPZ01000002">
    <property type="protein sequence ID" value="OSY88706.1"/>
    <property type="molecule type" value="Genomic_DNA"/>
</dbReference>
<protein>
    <recommendedName>
        <fullName evidence="4">DUF4199 domain-containing protein</fullName>
    </recommendedName>
</protein>
<keyword evidence="3" id="KW-1185">Reference proteome</keyword>
<reference evidence="2 3" key="1">
    <citation type="submission" date="2015-03" db="EMBL/GenBank/DDBJ databases">
        <title>Genome sequence of Tenacibaculum sp. S2-2, isolated from intestinal microbiota of sea cucumber, Apostichopus japonicas.</title>
        <authorList>
            <person name="Shao Z."/>
            <person name="Wang L."/>
            <person name="Li X."/>
        </authorList>
    </citation>
    <scope>NUCLEOTIDE SEQUENCE [LARGE SCALE GENOMIC DNA]</scope>
    <source>
        <strain evidence="2 3">S2-2</strain>
    </source>
</reference>
<dbReference type="Proteomes" id="UP000194221">
    <property type="component" value="Unassembled WGS sequence"/>
</dbReference>
<feature type="transmembrane region" description="Helical" evidence="1">
    <location>
        <begin position="67"/>
        <end position="90"/>
    </location>
</feature>
<accession>A0A1Y2PDX9</accession>
<dbReference type="InterPro" id="IPR025250">
    <property type="entry name" value="DUF4199"/>
</dbReference>
<name>A0A1Y2PDX9_9FLAO</name>
<organism evidence="2 3">
    <name type="scientific">Tenacibaculum holothuriorum</name>
    <dbReference type="NCBI Taxonomy" id="1635173"/>
    <lineage>
        <taxon>Bacteria</taxon>
        <taxon>Pseudomonadati</taxon>
        <taxon>Bacteroidota</taxon>
        <taxon>Flavobacteriia</taxon>
        <taxon>Flavobacteriales</taxon>
        <taxon>Flavobacteriaceae</taxon>
        <taxon>Tenacibaculum</taxon>
    </lineage>
</organism>
<evidence type="ECO:0000256" key="1">
    <source>
        <dbReference type="SAM" id="Phobius"/>
    </source>
</evidence>
<dbReference type="RefSeq" id="WP_086029507.1">
    <property type="nucleotide sequence ID" value="NZ_LAPZ01000002.1"/>
</dbReference>
<sequence>MNKTVLKYGGYGLATGFIIFMLHLIVGIDNLDYKTNEILGYLSIFLSLSFIYFAIKHYRDAINNGMISFWKAVAIGVLISLFVAVGIGIADFVYTKFINPDFFSNYEQKLIDEGRENEIIKMTSSMAALFMIVLVTIIGFIISLLSALFLQRR</sequence>
<keyword evidence="1" id="KW-0812">Transmembrane</keyword>
<dbReference type="AlphaFoldDB" id="A0A1Y2PDX9"/>